<evidence type="ECO:0000256" key="3">
    <source>
        <dbReference type="PIRSR" id="PIRSR006241-50"/>
    </source>
</evidence>
<dbReference type="PANTHER" id="PTHR43489">
    <property type="entry name" value="ISOMERASE"/>
    <property type="match status" value="1"/>
</dbReference>
<dbReference type="Gene3D" id="3.20.20.150">
    <property type="entry name" value="Divalent-metal-dependent TIM barrel enzymes"/>
    <property type="match status" value="1"/>
</dbReference>
<name>A0A157SGY8_9BORD</name>
<dbReference type="EMBL" id="FKIF01000006">
    <property type="protein sequence ID" value="SAI69697.1"/>
    <property type="molecule type" value="Genomic_DNA"/>
</dbReference>
<feature type="domain" description="Xylose isomerase-like TIM barrel" evidence="4">
    <location>
        <begin position="22"/>
        <end position="256"/>
    </location>
</feature>
<evidence type="ECO:0000313" key="5">
    <source>
        <dbReference type="EMBL" id="SAI69697.1"/>
    </source>
</evidence>
<evidence type="ECO:0000259" key="4">
    <source>
        <dbReference type="Pfam" id="PF01261"/>
    </source>
</evidence>
<dbReference type="PANTHER" id="PTHR43489:SF13">
    <property type="entry name" value="HYDROXYPYRUVATE ISOMERASE"/>
    <property type="match status" value="1"/>
</dbReference>
<feature type="active site" description="Proton donor/acceptor" evidence="3">
    <location>
        <position position="241"/>
    </location>
</feature>
<dbReference type="AlphaFoldDB" id="A0A157SGY8"/>
<feature type="active site" description="Proton donor/acceptor" evidence="3">
    <location>
        <position position="144"/>
    </location>
</feature>
<sequence>MSLQFAANLSFLYQNLPFLDRIDAAARDGFKGVEYVSPLEFSAPDIRRRLDDNGVQQVLFNAAVGQWSRGERGIGALPGHQAEFRDAMERALEYAGVLGNRLLHVMAGLVPSGADRAACAAAFQENLAWAAPHAAAQGITLLLEPINQRDMPGYFLSYQHDAIALIDAVGASNIALQFDCYHCQIMEGDVVTRLRALQDRIGHIQIASVPGRHEPDGEELNYPFVFERLRELGYEGWIGCEYKPRAGTSEGLGWLRLAAPR</sequence>
<dbReference type="PIRSF" id="PIRSF006241">
    <property type="entry name" value="HyI"/>
    <property type="match status" value="1"/>
</dbReference>
<dbReference type="OrthoDB" id="9786584at2"/>
<accession>A0A157SGY8</accession>
<protein>
    <submittedName>
        <fullName evidence="5">Hydroxypyruvate isomerase</fullName>
        <ecNumber evidence="5">5.3.1.22</ecNumber>
    </submittedName>
</protein>
<evidence type="ECO:0000313" key="6">
    <source>
        <dbReference type="Proteomes" id="UP000076848"/>
    </source>
</evidence>
<dbReference type="InterPro" id="IPR050417">
    <property type="entry name" value="Sugar_Epim/Isomerase"/>
</dbReference>
<dbReference type="EC" id="5.3.1.22" evidence="5"/>
<gene>
    <name evidence="5" type="primary">hyi</name>
    <name evidence="5" type="ORF">SAMEA3906486_02654</name>
</gene>
<dbReference type="Proteomes" id="UP000076848">
    <property type="component" value="Unassembled WGS sequence"/>
</dbReference>
<dbReference type="InterPro" id="IPR036237">
    <property type="entry name" value="Xyl_isomerase-like_sf"/>
</dbReference>
<dbReference type="GO" id="GO:0008903">
    <property type="term" value="F:hydroxypyruvate isomerase activity"/>
    <property type="evidence" value="ECO:0007669"/>
    <property type="project" value="UniProtKB-EC"/>
</dbReference>
<dbReference type="GO" id="GO:0046487">
    <property type="term" value="P:glyoxylate metabolic process"/>
    <property type="evidence" value="ECO:0007669"/>
    <property type="project" value="TreeGrafter"/>
</dbReference>
<dbReference type="Pfam" id="PF01261">
    <property type="entry name" value="AP_endonuc_2"/>
    <property type="match status" value="1"/>
</dbReference>
<dbReference type="InterPro" id="IPR026040">
    <property type="entry name" value="HyI-like"/>
</dbReference>
<keyword evidence="5" id="KW-0670">Pyruvate</keyword>
<dbReference type="InterPro" id="IPR053398">
    <property type="entry name" value="HPT_OtnI_isomerases"/>
</dbReference>
<dbReference type="SUPFAM" id="SSF51658">
    <property type="entry name" value="Xylose isomerase-like"/>
    <property type="match status" value="1"/>
</dbReference>
<keyword evidence="1 2" id="KW-0413">Isomerase</keyword>
<dbReference type="FunFam" id="3.20.20.150:FF:000007">
    <property type="entry name" value="Hydroxypyruvate isomerase"/>
    <property type="match status" value="1"/>
</dbReference>
<evidence type="ECO:0000256" key="2">
    <source>
        <dbReference type="PIRNR" id="PIRNR006241"/>
    </source>
</evidence>
<dbReference type="NCBIfam" id="NF043033">
    <property type="entry name" value="OxoTetrIsom"/>
    <property type="match status" value="1"/>
</dbReference>
<dbReference type="STRING" id="288768.SAMEA3906486_02654"/>
<dbReference type="RefSeq" id="WP_066127699.1">
    <property type="nucleotide sequence ID" value="NZ_FKIF01000006.1"/>
</dbReference>
<organism evidence="5 6">
    <name type="scientific">Bordetella ansorpii</name>
    <dbReference type="NCBI Taxonomy" id="288768"/>
    <lineage>
        <taxon>Bacteria</taxon>
        <taxon>Pseudomonadati</taxon>
        <taxon>Pseudomonadota</taxon>
        <taxon>Betaproteobacteria</taxon>
        <taxon>Burkholderiales</taxon>
        <taxon>Alcaligenaceae</taxon>
        <taxon>Bordetella</taxon>
    </lineage>
</organism>
<reference evidence="5 6" key="1">
    <citation type="submission" date="2016-04" db="EMBL/GenBank/DDBJ databases">
        <authorList>
            <consortium name="Pathogen Informatics"/>
        </authorList>
    </citation>
    <scope>NUCLEOTIDE SEQUENCE [LARGE SCALE GENOMIC DNA]</scope>
    <source>
        <strain evidence="5 6">H050680373</strain>
    </source>
</reference>
<dbReference type="InterPro" id="IPR013022">
    <property type="entry name" value="Xyl_isomerase-like_TIM-brl"/>
</dbReference>
<proteinExistence type="inferred from homology"/>
<keyword evidence="6" id="KW-1185">Reference proteome</keyword>
<comment type="similarity">
    <text evidence="2">Belongs to the hyi family.</text>
</comment>
<evidence type="ECO:0000256" key="1">
    <source>
        <dbReference type="ARBA" id="ARBA00023235"/>
    </source>
</evidence>